<keyword evidence="2" id="KW-1185">Reference proteome</keyword>
<gene>
    <name evidence="1" type="ORF">RF679_03410</name>
</gene>
<reference evidence="1" key="1">
    <citation type="submission" date="2023-09" db="EMBL/GenBank/DDBJ databases">
        <title>Undibacterium sp. 20NA77.5 isolated from freshwater.</title>
        <authorList>
            <person name="Le V."/>
            <person name="Ko S.-R."/>
            <person name="Ahn C.-Y."/>
            <person name="Oh H.-M."/>
        </authorList>
    </citation>
    <scope>NUCLEOTIDE SEQUENCE</scope>
    <source>
        <strain evidence="1">20NA77.5</strain>
    </source>
</reference>
<organism evidence="1 2">
    <name type="scientific">Undibacterium cyanobacteriorum</name>
    <dbReference type="NCBI Taxonomy" id="3073561"/>
    <lineage>
        <taxon>Bacteria</taxon>
        <taxon>Pseudomonadati</taxon>
        <taxon>Pseudomonadota</taxon>
        <taxon>Betaproteobacteria</taxon>
        <taxon>Burkholderiales</taxon>
        <taxon>Oxalobacteraceae</taxon>
        <taxon>Undibacterium</taxon>
    </lineage>
</organism>
<evidence type="ECO:0000313" key="1">
    <source>
        <dbReference type="EMBL" id="WMW81337.1"/>
    </source>
</evidence>
<protein>
    <submittedName>
        <fullName evidence="1">Uncharacterized protein</fullName>
    </submittedName>
</protein>
<accession>A0ABY9RJD1</accession>
<dbReference type="Proteomes" id="UP001181355">
    <property type="component" value="Chromosome"/>
</dbReference>
<evidence type="ECO:0000313" key="2">
    <source>
        <dbReference type="Proteomes" id="UP001181355"/>
    </source>
</evidence>
<name>A0ABY9RJD1_9BURK</name>
<dbReference type="RefSeq" id="WP_309482817.1">
    <property type="nucleotide sequence ID" value="NZ_CP133720.1"/>
</dbReference>
<dbReference type="EMBL" id="CP133720">
    <property type="protein sequence ID" value="WMW81337.1"/>
    <property type="molecule type" value="Genomic_DNA"/>
</dbReference>
<sequence>MKTNSFVQLMQNLRAYTAVLPVVGTAQTGRTKSKNTYLASINLINSPSAFSESELCNEFSPLMHQHPISNTIRGLSPGLTGASAA</sequence>
<proteinExistence type="predicted"/>